<keyword evidence="1 4" id="KW-0812">Transmembrane</keyword>
<feature type="transmembrane region" description="Helical" evidence="4">
    <location>
        <begin position="124"/>
        <end position="145"/>
    </location>
</feature>
<feature type="transmembrane region" description="Helical" evidence="4">
    <location>
        <begin position="280"/>
        <end position="298"/>
    </location>
</feature>
<feature type="transmembrane region" description="Helical" evidence="4">
    <location>
        <begin position="397"/>
        <end position="418"/>
    </location>
</feature>
<accession>A0ABS1UBT4</accession>
<dbReference type="Pfam" id="PF07690">
    <property type="entry name" value="MFS_1"/>
    <property type="match status" value="1"/>
</dbReference>
<dbReference type="Proteomes" id="UP000660885">
    <property type="component" value="Unassembled WGS sequence"/>
</dbReference>
<evidence type="ECO:0000256" key="2">
    <source>
        <dbReference type="ARBA" id="ARBA00022989"/>
    </source>
</evidence>
<proteinExistence type="predicted"/>
<evidence type="ECO:0000256" key="3">
    <source>
        <dbReference type="ARBA" id="ARBA00023136"/>
    </source>
</evidence>
<sequence length="422" mass="42676">MRRAVARSTPRRTPSSHAWRRPAPPPLLFRGWLVVAGAFLVLMAGYGAAYSYAAFAAELEEAFGASRASVSMVYAICGCAAFAVSAVSGPLADRIGPRPLAAAGMGLVAIGLLAAAAARTLLEIYFCYGLVIGLGIGFAYVPAMAAVQRWFVAWRGLASGMAAAGIGVGTALVPPAAWAAAALDGWRMAFVAAGIAVAVVGIGGALLLAESPERYGERCDGDAAAPALPTAEGPGLAEALRCRSFWLYYAGTLLVSMPISLPFAHLAQSATDVGMPRTEALALLSLLGIGSIIGRFALGAVADEIGREATFLGCSTAVVGLTALWALADSHLLLVAFAVGFGAAYGGFVALLPAVTADRFGRRGVGGVIGVLFTGRGIALLVAAPALALLTGWTGGYALPLGMMALVGGVGVALLAIVPRSS</sequence>
<keyword evidence="7" id="KW-1185">Reference proteome</keyword>
<dbReference type="SUPFAM" id="SSF103473">
    <property type="entry name" value="MFS general substrate transporter"/>
    <property type="match status" value="1"/>
</dbReference>
<feature type="transmembrane region" description="Helical" evidence="4">
    <location>
        <begin position="310"/>
        <end position="328"/>
    </location>
</feature>
<evidence type="ECO:0000256" key="1">
    <source>
        <dbReference type="ARBA" id="ARBA00022692"/>
    </source>
</evidence>
<feature type="domain" description="Major facilitator superfamily (MFS) profile" evidence="5">
    <location>
        <begin position="33"/>
        <end position="422"/>
    </location>
</feature>
<dbReference type="PANTHER" id="PTHR11360">
    <property type="entry name" value="MONOCARBOXYLATE TRANSPORTER"/>
    <property type="match status" value="1"/>
</dbReference>
<keyword evidence="3 4" id="KW-0472">Membrane</keyword>
<feature type="transmembrane region" description="Helical" evidence="4">
    <location>
        <begin position="157"/>
        <end position="180"/>
    </location>
</feature>
<dbReference type="EMBL" id="JAETWB010000043">
    <property type="protein sequence ID" value="MBL6081975.1"/>
    <property type="molecule type" value="Genomic_DNA"/>
</dbReference>
<feature type="transmembrane region" description="Helical" evidence="4">
    <location>
        <begin position="99"/>
        <end position="118"/>
    </location>
</feature>
<dbReference type="RefSeq" id="WP_202835188.1">
    <property type="nucleotide sequence ID" value="NZ_JAETWB010000043.1"/>
</dbReference>
<dbReference type="InterPro" id="IPR011701">
    <property type="entry name" value="MFS"/>
</dbReference>
<dbReference type="PROSITE" id="PS50850">
    <property type="entry name" value="MFS"/>
    <property type="match status" value="1"/>
</dbReference>
<organism evidence="6 7">
    <name type="scientific">Belnapia arida</name>
    <dbReference type="NCBI Taxonomy" id="2804533"/>
    <lineage>
        <taxon>Bacteria</taxon>
        <taxon>Pseudomonadati</taxon>
        <taxon>Pseudomonadota</taxon>
        <taxon>Alphaproteobacteria</taxon>
        <taxon>Acetobacterales</taxon>
        <taxon>Roseomonadaceae</taxon>
        <taxon>Belnapia</taxon>
    </lineage>
</organism>
<evidence type="ECO:0000313" key="6">
    <source>
        <dbReference type="EMBL" id="MBL6081975.1"/>
    </source>
</evidence>
<dbReference type="PANTHER" id="PTHR11360:SF284">
    <property type="entry name" value="EG:103B4.3 PROTEIN-RELATED"/>
    <property type="match status" value="1"/>
</dbReference>
<gene>
    <name evidence="6" type="ORF">JMJ56_28760</name>
</gene>
<feature type="transmembrane region" description="Helical" evidence="4">
    <location>
        <begin position="334"/>
        <end position="355"/>
    </location>
</feature>
<reference evidence="6 7" key="1">
    <citation type="submission" date="2021-01" db="EMBL/GenBank/DDBJ databases">
        <title>Belnapia mucosa sp. nov. and Belnapia arida sp. nov., isolated from the Tabernas Desert (Almeria, Spain).</title>
        <authorList>
            <person name="Molina-Menor E."/>
            <person name="Vidal-Verdu A."/>
            <person name="Calonge A."/>
            <person name="Satari L."/>
            <person name="Pereto J."/>
            <person name="Porcar M."/>
        </authorList>
    </citation>
    <scope>NUCLEOTIDE SEQUENCE [LARGE SCALE GENOMIC DNA]</scope>
    <source>
        <strain evidence="6 7">T18</strain>
    </source>
</reference>
<feature type="transmembrane region" description="Helical" evidence="4">
    <location>
        <begin position="72"/>
        <end position="92"/>
    </location>
</feature>
<feature type="transmembrane region" description="Helical" evidence="4">
    <location>
        <begin position="246"/>
        <end position="268"/>
    </location>
</feature>
<dbReference type="InterPro" id="IPR036259">
    <property type="entry name" value="MFS_trans_sf"/>
</dbReference>
<keyword evidence="2 4" id="KW-1133">Transmembrane helix</keyword>
<evidence type="ECO:0000256" key="4">
    <source>
        <dbReference type="SAM" id="Phobius"/>
    </source>
</evidence>
<evidence type="ECO:0000259" key="5">
    <source>
        <dbReference type="PROSITE" id="PS50850"/>
    </source>
</evidence>
<feature type="transmembrane region" description="Helical" evidence="4">
    <location>
        <begin position="367"/>
        <end position="391"/>
    </location>
</feature>
<comment type="caution">
    <text evidence="6">The sequence shown here is derived from an EMBL/GenBank/DDBJ whole genome shotgun (WGS) entry which is preliminary data.</text>
</comment>
<evidence type="ECO:0000313" key="7">
    <source>
        <dbReference type="Proteomes" id="UP000660885"/>
    </source>
</evidence>
<dbReference type="InterPro" id="IPR020846">
    <property type="entry name" value="MFS_dom"/>
</dbReference>
<feature type="transmembrane region" description="Helical" evidence="4">
    <location>
        <begin position="186"/>
        <end position="208"/>
    </location>
</feature>
<dbReference type="InterPro" id="IPR050327">
    <property type="entry name" value="Proton-linked_MCT"/>
</dbReference>
<dbReference type="Gene3D" id="1.20.1250.20">
    <property type="entry name" value="MFS general substrate transporter like domains"/>
    <property type="match status" value="2"/>
</dbReference>
<protein>
    <submittedName>
        <fullName evidence="6">MFS transporter</fullName>
    </submittedName>
</protein>
<name>A0ABS1UBT4_9PROT</name>